<organism evidence="1 2">
    <name type="scientific">Pseudomonas coronafaciens pv. coronafaciens</name>
    <dbReference type="NCBI Taxonomy" id="235275"/>
    <lineage>
        <taxon>Bacteria</taxon>
        <taxon>Pseudomonadati</taxon>
        <taxon>Pseudomonadota</taxon>
        <taxon>Gammaproteobacteria</taxon>
        <taxon>Pseudomonadales</taxon>
        <taxon>Pseudomonadaceae</taxon>
        <taxon>Pseudomonas</taxon>
        <taxon>Pseudomonas coronafaciens</taxon>
    </lineage>
</organism>
<reference evidence="1 2" key="1">
    <citation type="submission" date="2019-11" db="EMBL/GenBank/DDBJ databases">
        <title>Complete genome sequence of Pseudomonas syringae pv. coronafaciens isolate B19001 originated in imported oat cereal.</title>
        <authorList>
            <person name="Kim S.M."/>
            <person name="Lee B.C."/>
            <person name="Seo S.J."/>
            <person name="Lee J.E."/>
            <person name="Choi N.J."/>
            <person name="Park J.H."/>
        </authorList>
    </citation>
    <scope>NUCLEOTIDE SEQUENCE [LARGE SCALE GENOMIC DNA]</scope>
    <source>
        <strain evidence="1 2">B19001</strain>
        <plasmid evidence="1 2">unnamed1</plasmid>
    </source>
</reference>
<proteinExistence type="predicted"/>
<dbReference type="Proteomes" id="UP000423413">
    <property type="component" value="Plasmid unnamed1"/>
</dbReference>
<dbReference type="EMBL" id="CP046442">
    <property type="protein sequence ID" value="QGT84847.1"/>
    <property type="molecule type" value="Genomic_DNA"/>
</dbReference>
<dbReference type="Pfam" id="PF11185">
    <property type="entry name" value="DUF2971"/>
    <property type="match status" value="1"/>
</dbReference>
<geneLocation type="plasmid" evidence="1 2">
    <name>unnamed1</name>
</geneLocation>
<evidence type="ECO:0000313" key="1">
    <source>
        <dbReference type="EMBL" id="QGT84847.1"/>
    </source>
</evidence>
<dbReference type="AlphaFoldDB" id="A0AAE6QP91"/>
<sequence>MAAHRDSALHRHLESIRVDDLYVSSFSEKPDLLSQWRGYCPAGSGYCIGIDRAAMAEYCEERELQLEPCLYGHDEQQLKVTEIVTSCMALYPTIPLTSQQFHDLDAKAKAECMVEFNERLSGDLKVIADLALDMIGESLLEVAPLFKHEGFHEEAEWRIVTNHPVEAVRFRSGPSYVIPYVCLDLLKAKPEALKRVIVGPNPNQNRALRAAEFLVKQYGYDPKIVTTSAIPFNYW</sequence>
<protein>
    <submittedName>
        <fullName evidence="1">DUF2971 domain-containing protein</fullName>
    </submittedName>
</protein>
<name>A0AAE6QP91_9PSED</name>
<keyword evidence="1" id="KW-0614">Plasmid</keyword>
<evidence type="ECO:0000313" key="2">
    <source>
        <dbReference type="Proteomes" id="UP000423413"/>
    </source>
</evidence>
<dbReference type="InterPro" id="IPR021352">
    <property type="entry name" value="DUF2971"/>
</dbReference>
<accession>A0AAE6QP91</accession>
<gene>
    <name evidence="1" type="ORF">GMO17_27335</name>
</gene>